<evidence type="ECO:0000313" key="1">
    <source>
        <dbReference type="EMBL" id="KAF7277212.1"/>
    </source>
</evidence>
<organism evidence="1 2">
    <name type="scientific">Rhynchophorus ferrugineus</name>
    <name type="common">Red palm weevil</name>
    <name type="synonym">Curculio ferrugineus</name>
    <dbReference type="NCBI Taxonomy" id="354439"/>
    <lineage>
        <taxon>Eukaryota</taxon>
        <taxon>Metazoa</taxon>
        <taxon>Ecdysozoa</taxon>
        <taxon>Arthropoda</taxon>
        <taxon>Hexapoda</taxon>
        <taxon>Insecta</taxon>
        <taxon>Pterygota</taxon>
        <taxon>Neoptera</taxon>
        <taxon>Endopterygota</taxon>
        <taxon>Coleoptera</taxon>
        <taxon>Polyphaga</taxon>
        <taxon>Cucujiformia</taxon>
        <taxon>Curculionidae</taxon>
        <taxon>Dryophthorinae</taxon>
        <taxon>Rhynchophorus</taxon>
    </lineage>
</organism>
<dbReference type="AlphaFoldDB" id="A0A834INF1"/>
<dbReference type="EMBL" id="JAACXV010003500">
    <property type="protein sequence ID" value="KAF7277212.1"/>
    <property type="molecule type" value="Genomic_DNA"/>
</dbReference>
<accession>A0A834INF1</accession>
<proteinExistence type="predicted"/>
<protein>
    <submittedName>
        <fullName evidence="1">Uncharacterized protein</fullName>
    </submittedName>
</protein>
<keyword evidence="2" id="KW-1185">Reference proteome</keyword>
<gene>
    <name evidence="1" type="ORF">GWI33_009249</name>
</gene>
<feature type="non-terminal residue" evidence="1">
    <location>
        <position position="1"/>
    </location>
</feature>
<comment type="caution">
    <text evidence="1">The sequence shown here is derived from an EMBL/GenBank/DDBJ whole genome shotgun (WGS) entry which is preliminary data.</text>
</comment>
<reference evidence="1" key="1">
    <citation type="submission" date="2020-08" db="EMBL/GenBank/DDBJ databases">
        <title>Genome sequencing and assembly of the red palm weevil Rhynchophorus ferrugineus.</title>
        <authorList>
            <person name="Dias G.B."/>
            <person name="Bergman C.M."/>
            <person name="Manee M."/>
        </authorList>
    </citation>
    <scope>NUCLEOTIDE SEQUENCE</scope>
    <source>
        <strain evidence="1">AA-2017</strain>
        <tissue evidence="1">Whole larva</tissue>
    </source>
</reference>
<sequence>PYNEDARVYLHPVVLSDRPVGCQIYEGLFGVPVLPHSHGAAQRPPDD</sequence>
<evidence type="ECO:0000313" key="2">
    <source>
        <dbReference type="Proteomes" id="UP000625711"/>
    </source>
</evidence>
<name>A0A834INF1_RHYFE</name>
<dbReference type="Proteomes" id="UP000625711">
    <property type="component" value="Unassembled WGS sequence"/>
</dbReference>